<dbReference type="RefSeq" id="XP_013404838.1">
    <property type="nucleotide sequence ID" value="XM_013549384.2"/>
</dbReference>
<feature type="compositionally biased region" description="Polar residues" evidence="7">
    <location>
        <begin position="1"/>
        <end position="10"/>
    </location>
</feature>
<dbReference type="FunCoup" id="A0A1S3J3K3">
    <property type="interactions" value="62"/>
</dbReference>
<name>A0A1S3J3K3_LINAN</name>
<feature type="region of interest" description="Disordered" evidence="7">
    <location>
        <begin position="1"/>
        <end position="24"/>
    </location>
</feature>
<evidence type="ECO:0000313" key="10">
    <source>
        <dbReference type="RefSeq" id="XP_013404838.1"/>
    </source>
</evidence>
<keyword evidence="9" id="KW-1185">Reference proteome</keyword>
<dbReference type="GO" id="GO:0016020">
    <property type="term" value="C:membrane"/>
    <property type="evidence" value="ECO:0007669"/>
    <property type="project" value="UniProtKB-SubCell"/>
</dbReference>
<evidence type="ECO:0000256" key="4">
    <source>
        <dbReference type="ARBA" id="ARBA00022692"/>
    </source>
</evidence>
<dbReference type="AlphaFoldDB" id="A0A1S3J3K3"/>
<dbReference type="KEGG" id="lak:106169770"/>
<dbReference type="InParanoid" id="A0A1S3J3K3"/>
<dbReference type="PANTHER" id="PTHR14274">
    <property type="entry name" value="SMALL INTEGRAL MEMBRANE PROTEIN 8"/>
    <property type="match status" value="1"/>
</dbReference>
<organism evidence="9 10">
    <name type="scientific">Lingula anatina</name>
    <name type="common">Brachiopod</name>
    <name type="synonym">Lingula unguis</name>
    <dbReference type="NCBI Taxonomy" id="7574"/>
    <lineage>
        <taxon>Eukaryota</taxon>
        <taxon>Metazoa</taxon>
        <taxon>Spiralia</taxon>
        <taxon>Lophotrochozoa</taxon>
        <taxon>Brachiopoda</taxon>
        <taxon>Linguliformea</taxon>
        <taxon>Lingulata</taxon>
        <taxon>Lingulida</taxon>
        <taxon>Linguloidea</taxon>
        <taxon>Lingulidae</taxon>
        <taxon>Lingula</taxon>
    </lineage>
</organism>
<evidence type="ECO:0000256" key="2">
    <source>
        <dbReference type="ARBA" id="ARBA00009328"/>
    </source>
</evidence>
<keyword evidence="4 8" id="KW-0812">Transmembrane</keyword>
<proteinExistence type="inferred from homology"/>
<evidence type="ECO:0000256" key="5">
    <source>
        <dbReference type="ARBA" id="ARBA00022989"/>
    </source>
</evidence>
<dbReference type="Proteomes" id="UP000085678">
    <property type="component" value="Unplaced"/>
</dbReference>
<dbReference type="Pfam" id="PF14937">
    <property type="entry name" value="DUF4500"/>
    <property type="match status" value="1"/>
</dbReference>
<evidence type="ECO:0000256" key="7">
    <source>
        <dbReference type="SAM" id="MobiDB-lite"/>
    </source>
</evidence>
<keyword evidence="5 8" id="KW-1133">Transmembrane helix</keyword>
<dbReference type="InterPro" id="IPR026686">
    <property type="entry name" value="UPF0708"/>
</dbReference>
<comment type="similarity">
    <text evidence="2">Belongs to the SMIM8 family.</text>
</comment>
<sequence>MAEKGSNGNTPKPPPATEGYQEPGWKNIKTTSVFRAVNFELFVKPNKVVMGLGLVAISGCVAYLAYMNAMAENKADMYRAVTEDGEERLQKKTSKWD</sequence>
<evidence type="ECO:0000256" key="6">
    <source>
        <dbReference type="ARBA" id="ARBA00023136"/>
    </source>
</evidence>
<evidence type="ECO:0000256" key="8">
    <source>
        <dbReference type="SAM" id="Phobius"/>
    </source>
</evidence>
<dbReference type="OMA" id="YMHATRE"/>
<dbReference type="OrthoDB" id="1880105at2759"/>
<keyword evidence="6 8" id="KW-0472">Membrane</keyword>
<comment type="subcellular location">
    <subcellularLocation>
        <location evidence="1">Membrane</location>
        <topology evidence="1">Single-pass membrane protein</topology>
    </subcellularLocation>
</comment>
<evidence type="ECO:0000256" key="3">
    <source>
        <dbReference type="ARBA" id="ARBA00014451"/>
    </source>
</evidence>
<feature type="transmembrane region" description="Helical" evidence="8">
    <location>
        <begin position="48"/>
        <end position="69"/>
    </location>
</feature>
<gene>
    <name evidence="10" type="primary">LOC106169770</name>
</gene>
<dbReference type="GeneID" id="106169770"/>
<reference evidence="10" key="1">
    <citation type="submission" date="2025-08" db="UniProtKB">
        <authorList>
            <consortium name="RefSeq"/>
        </authorList>
    </citation>
    <scope>IDENTIFICATION</scope>
    <source>
        <tissue evidence="10">Gonads</tissue>
    </source>
</reference>
<evidence type="ECO:0000313" key="9">
    <source>
        <dbReference type="Proteomes" id="UP000085678"/>
    </source>
</evidence>
<accession>A0A1S3J3K3</accession>
<evidence type="ECO:0000256" key="1">
    <source>
        <dbReference type="ARBA" id="ARBA00004167"/>
    </source>
</evidence>
<protein>
    <recommendedName>
        <fullName evidence="3">Small integral membrane protein 8</fullName>
    </recommendedName>
</protein>
<dbReference type="PANTHER" id="PTHR14274:SF1">
    <property type="entry name" value="SMALL INTEGRAL MEMBRANE PROTEIN 8"/>
    <property type="match status" value="1"/>
</dbReference>